<dbReference type="EMBL" id="MCOK01000001">
    <property type="protein sequence ID" value="OOC55942.1"/>
    <property type="molecule type" value="Genomic_DNA"/>
</dbReference>
<dbReference type="GO" id="GO:0006506">
    <property type="term" value="P:GPI anchor biosynthetic process"/>
    <property type="evidence" value="ECO:0007669"/>
    <property type="project" value="TreeGrafter"/>
</dbReference>
<feature type="transmembrane region" description="Helical" evidence="2">
    <location>
        <begin position="216"/>
        <end position="234"/>
    </location>
</feature>
<keyword evidence="2" id="KW-0472">Membrane</keyword>
<feature type="transmembrane region" description="Helical" evidence="2">
    <location>
        <begin position="330"/>
        <end position="348"/>
    </location>
</feature>
<dbReference type="SUPFAM" id="SSF56219">
    <property type="entry name" value="DNase I-like"/>
    <property type="match status" value="1"/>
</dbReference>
<evidence type="ECO:0000256" key="1">
    <source>
        <dbReference type="SAM" id="MobiDB-lite"/>
    </source>
</evidence>
<feature type="transmembrane region" description="Helical" evidence="2">
    <location>
        <begin position="303"/>
        <end position="324"/>
    </location>
</feature>
<feature type="transmembrane region" description="Helical" evidence="2">
    <location>
        <begin position="241"/>
        <end position="259"/>
    </location>
</feature>
<gene>
    <name evidence="4" type="ORF">NOSIN_20625</name>
</gene>
<dbReference type="Pfam" id="PF03372">
    <property type="entry name" value="Exo_endo_phos"/>
    <property type="match status" value="1"/>
</dbReference>
<keyword evidence="2" id="KW-1133">Transmembrane helix</keyword>
<feature type="transmembrane region" description="Helical" evidence="2">
    <location>
        <begin position="124"/>
        <end position="142"/>
    </location>
</feature>
<dbReference type="OrthoDB" id="155529at2"/>
<evidence type="ECO:0000259" key="3">
    <source>
        <dbReference type="Pfam" id="PF03372"/>
    </source>
</evidence>
<feature type="transmembrane region" description="Helical" evidence="2">
    <location>
        <begin position="91"/>
        <end position="112"/>
    </location>
</feature>
<keyword evidence="4" id="KW-0378">Hydrolase</keyword>
<feature type="transmembrane region" description="Helical" evidence="2">
    <location>
        <begin position="184"/>
        <end position="204"/>
    </location>
</feature>
<feature type="domain" description="Endonuclease/exonuclease/phosphatase" evidence="3">
    <location>
        <begin position="401"/>
        <end position="620"/>
    </location>
</feature>
<dbReference type="Gene3D" id="3.60.10.10">
    <property type="entry name" value="Endonuclease/exonuclease/phosphatase"/>
    <property type="match status" value="1"/>
</dbReference>
<keyword evidence="2" id="KW-0812">Transmembrane</keyword>
<keyword evidence="4" id="KW-0255">Endonuclease</keyword>
<name>A0A1V3C5N7_9ACTN</name>
<reference evidence="5" key="1">
    <citation type="submission" date="2016-08" db="EMBL/GenBank/DDBJ databases">
        <authorList>
            <person name="Tokovenko B."/>
            <person name="Kalinowski J."/>
        </authorList>
    </citation>
    <scope>NUCLEOTIDE SEQUENCE [LARGE SCALE GENOMIC DNA]</scope>
    <source>
        <strain evidence="5">UTMC102</strain>
    </source>
</reference>
<sequence length="631" mass="64348">MRRDRLAAAVGTVLFLDALRVFLPSLITLFGQAGSTDPALMGAFALAWFLAPLPLVPLARRIAPTALAAAAAVAMAAGRLALQATDGGGPQLYVSAATVGAGAVWLVCTAMASTSDGRLRGREVVVGVVAGIAAGTVVHTLVGTVDLVWWPTPVAWGPVAAGAGLFLLLLYGVRNTDPGPARPVPPRAWLLLGPLFLLSGLYTANPAVGQTLAESPLGAAAVATGAVLSVAFASRPHLLGGSRWAAPAVLLAALVWLALPGTPPDAAGAPSVAALVAGQLALAACAGRAVLPGPGRASAVRTGLAAASGLLLFVVLVFAFYSAYDLYVPNAYVPFAALALLLPAVASREPQAREASGRRGLAVAAGAGALTLAATSLHPLLQDRGGPAAADGRGGGLRVAAYNVRMGFGMDGRFSASEQAGALRDLDPDVVVLSEVDRGWLLNGGHDGLSGLARELGMTPYWGPADGPLWGDAVLTALPVTRELRHPLTPSGPTGAQALEVTVDWNGTEVTVVSTHVQPADHGFAEASSRRQLRDVAEIARRARERGGPVVVAGDLNIEPDDPAWGVLTGHGMLDAFDEARPFPTLPGETGSDQQIDHVLHSGDLVPSDPANPDVPHSDHRPVAVTLTPAD</sequence>
<accession>A0A1V3C5N7</accession>
<evidence type="ECO:0000313" key="5">
    <source>
        <dbReference type="Proteomes" id="UP000189004"/>
    </source>
</evidence>
<dbReference type="InterPro" id="IPR005135">
    <property type="entry name" value="Endo/exonuclease/phosphatase"/>
</dbReference>
<dbReference type="AlphaFoldDB" id="A0A1V3C5N7"/>
<dbReference type="InterPro" id="IPR036691">
    <property type="entry name" value="Endo/exonu/phosph_ase_sf"/>
</dbReference>
<dbReference type="InterPro" id="IPR051916">
    <property type="entry name" value="GPI-anchor_lipid_remodeler"/>
</dbReference>
<feature type="transmembrane region" description="Helical" evidence="2">
    <location>
        <begin position="66"/>
        <end position="85"/>
    </location>
</feature>
<dbReference type="GO" id="GO:0004519">
    <property type="term" value="F:endonuclease activity"/>
    <property type="evidence" value="ECO:0007669"/>
    <property type="project" value="UniProtKB-KW"/>
</dbReference>
<comment type="caution">
    <text evidence="4">The sequence shown here is derived from an EMBL/GenBank/DDBJ whole genome shotgun (WGS) entry which is preliminary data.</text>
</comment>
<dbReference type="STRING" id="501010.NOSIN_20625"/>
<evidence type="ECO:0000256" key="2">
    <source>
        <dbReference type="SAM" id="Phobius"/>
    </source>
</evidence>
<proteinExistence type="predicted"/>
<dbReference type="Proteomes" id="UP000189004">
    <property type="component" value="Unassembled WGS sequence"/>
</dbReference>
<feature type="region of interest" description="Disordered" evidence="1">
    <location>
        <begin position="602"/>
        <end position="631"/>
    </location>
</feature>
<keyword evidence="5" id="KW-1185">Reference proteome</keyword>
<dbReference type="PANTHER" id="PTHR14859:SF1">
    <property type="entry name" value="PGAP2-INTERACTING PROTEIN"/>
    <property type="match status" value="1"/>
</dbReference>
<keyword evidence="4" id="KW-0540">Nuclease</keyword>
<protein>
    <submittedName>
        <fullName evidence="4">Endonuclease</fullName>
    </submittedName>
</protein>
<dbReference type="RefSeq" id="WP_077692375.1">
    <property type="nucleotide sequence ID" value="NZ_MCOK01000001.1"/>
</dbReference>
<evidence type="ECO:0000313" key="4">
    <source>
        <dbReference type="EMBL" id="OOC55942.1"/>
    </source>
</evidence>
<dbReference type="PANTHER" id="PTHR14859">
    <property type="entry name" value="CALCOFLUOR WHITE HYPERSENSITIVE PROTEIN PRECURSOR"/>
    <property type="match status" value="1"/>
</dbReference>
<feature type="transmembrane region" description="Helical" evidence="2">
    <location>
        <begin position="360"/>
        <end position="381"/>
    </location>
</feature>
<organism evidence="4 5">
    <name type="scientific">Nocardiopsis sinuspersici</name>
    <dbReference type="NCBI Taxonomy" id="501010"/>
    <lineage>
        <taxon>Bacteria</taxon>
        <taxon>Bacillati</taxon>
        <taxon>Actinomycetota</taxon>
        <taxon>Actinomycetes</taxon>
        <taxon>Streptosporangiales</taxon>
        <taxon>Nocardiopsidaceae</taxon>
        <taxon>Nocardiopsis</taxon>
    </lineage>
</organism>
<dbReference type="GO" id="GO:0016020">
    <property type="term" value="C:membrane"/>
    <property type="evidence" value="ECO:0007669"/>
    <property type="project" value="GOC"/>
</dbReference>
<feature type="transmembrane region" description="Helical" evidence="2">
    <location>
        <begin position="39"/>
        <end position="59"/>
    </location>
</feature>
<feature type="transmembrane region" description="Helical" evidence="2">
    <location>
        <begin position="154"/>
        <end position="172"/>
    </location>
</feature>
<feature type="transmembrane region" description="Helical" evidence="2">
    <location>
        <begin position="271"/>
        <end position="291"/>
    </location>
</feature>